<dbReference type="OrthoDB" id="9802264at2"/>
<sequence length="340" mass="36592">MSLDARTASAVPGSSDALVSLRSVSKHYRISQTKALRTRHATLRAVDDVSLDIARGETVGLVGESGSGKSTLGRLAVRLLEVTEGTVRFDGQDITHLPDRRLRPLRRNMQVVFQDPVGSIDPRMTVGEVIGEPLAVFEGLRGRARRERVAELLELVGLDPARADSGGKSLSGGQRQRIGIARAIAVNPAFILADEPVSALDVSVQAQISNLLVELRERLSLTYLFIGHGLPIVRQVAQRVAVMYLGRIVEIGPTDALFANPLHPYTTALISASPEAGTADALRERVVLAGDPPSATDLPSGCRFRTRCPIARDICAEVPPPRIDLKATHSAECHFPGEFS</sequence>
<dbReference type="GO" id="GO:0016887">
    <property type="term" value="F:ATP hydrolysis activity"/>
    <property type="evidence" value="ECO:0007669"/>
    <property type="project" value="InterPro"/>
</dbReference>
<evidence type="ECO:0000313" key="6">
    <source>
        <dbReference type="EMBL" id="QFG69477.1"/>
    </source>
</evidence>
<protein>
    <submittedName>
        <fullName evidence="6">ABC transporter ATP-binding protein</fullName>
    </submittedName>
</protein>
<dbReference type="PROSITE" id="PS50893">
    <property type="entry name" value="ABC_TRANSPORTER_2"/>
    <property type="match status" value="1"/>
</dbReference>
<dbReference type="InterPro" id="IPR050319">
    <property type="entry name" value="ABC_transp_ATP-bind"/>
</dbReference>
<dbReference type="KEGG" id="serw:FY030_12870"/>
<feature type="domain" description="ABC transporter" evidence="5">
    <location>
        <begin position="19"/>
        <end position="270"/>
    </location>
</feature>
<comment type="similarity">
    <text evidence="1">Belongs to the ABC transporter superfamily.</text>
</comment>
<dbReference type="GO" id="GO:0015833">
    <property type="term" value="P:peptide transport"/>
    <property type="evidence" value="ECO:0007669"/>
    <property type="project" value="InterPro"/>
</dbReference>
<dbReference type="InterPro" id="IPR003593">
    <property type="entry name" value="AAA+_ATPase"/>
</dbReference>
<dbReference type="AlphaFoldDB" id="A0A5J6V7E6"/>
<dbReference type="GO" id="GO:0005524">
    <property type="term" value="F:ATP binding"/>
    <property type="evidence" value="ECO:0007669"/>
    <property type="project" value="UniProtKB-KW"/>
</dbReference>
<keyword evidence="3" id="KW-0547">Nucleotide-binding</keyword>
<reference evidence="6 7" key="1">
    <citation type="submission" date="2019-09" db="EMBL/GenBank/DDBJ databases">
        <title>Serinicoccus pratensis sp. nov., isolated from meadow soil.</title>
        <authorList>
            <person name="Zhang W."/>
        </authorList>
    </citation>
    <scope>NUCLEOTIDE SEQUENCE [LARGE SCALE GENOMIC DNA]</scope>
    <source>
        <strain evidence="6 7">W204</strain>
    </source>
</reference>
<dbReference type="PROSITE" id="PS00211">
    <property type="entry name" value="ABC_TRANSPORTER_1"/>
    <property type="match status" value="1"/>
</dbReference>
<dbReference type="Gene3D" id="3.40.50.300">
    <property type="entry name" value="P-loop containing nucleotide triphosphate hydrolases"/>
    <property type="match status" value="1"/>
</dbReference>
<dbReference type="RefSeq" id="WP_158061851.1">
    <property type="nucleotide sequence ID" value="NZ_CP044427.1"/>
</dbReference>
<gene>
    <name evidence="6" type="ORF">FY030_12870</name>
</gene>
<dbReference type="EMBL" id="CP044427">
    <property type="protein sequence ID" value="QFG69477.1"/>
    <property type="molecule type" value="Genomic_DNA"/>
</dbReference>
<organism evidence="6 7">
    <name type="scientific">Ornithinimicrobium pratense</name>
    <dbReference type="NCBI Taxonomy" id="2593973"/>
    <lineage>
        <taxon>Bacteria</taxon>
        <taxon>Bacillati</taxon>
        <taxon>Actinomycetota</taxon>
        <taxon>Actinomycetes</taxon>
        <taxon>Micrococcales</taxon>
        <taxon>Ornithinimicrobiaceae</taxon>
        <taxon>Ornithinimicrobium</taxon>
    </lineage>
</organism>
<keyword evidence="2" id="KW-0813">Transport</keyword>
<dbReference type="Pfam" id="PF08352">
    <property type="entry name" value="oligo_HPY"/>
    <property type="match status" value="1"/>
</dbReference>
<dbReference type="Pfam" id="PF00005">
    <property type="entry name" value="ABC_tran"/>
    <property type="match status" value="1"/>
</dbReference>
<dbReference type="InterPro" id="IPR027417">
    <property type="entry name" value="P-loop_NTPase"/>
</dbReference>
<proteinExistence type="inferred from homology"/>
<evidence type="ECO:0000313" key="7">
    <source>
        <dbReference type="Proteomes" id="UP000326546"/>
    </source>
</evidence>
<keyword evidence="4 6" id="KW-0067">ATP-binding</keyword>
<accession>A0A5J6V7E6</accession>
<evidence type="ECO:0000256" key="2">
    <source>
        <dbReference type="ARBA" id="ARBA00022448"/>
    </source>
</evidence>
<keyword evidence="7" id="KW-1185">Reference proteome</keyword>
<evidence type="ECO:0000256" key="4">
    <source>
        <dbReference type="ARBA" id="ARBA00022840"/>
    </source>
</evidence>
<dbReference type="InterPro" id="IPR003439">
    <property type="entry name" value="ABC_transporter-like_ATP-bd"/>
</dbReference>
<dbReference type="InterPro" id="IPR013563">
    <property type="entry name" value="Oligopep_ABC_C"/>
</dbReference>
<evidence type="ECO:0000256" key="1">
    <source>
        <dbReference type="ARBA" id="ARBA00005417"/>
    </source>
</evidence>
<dbReference type="PANTHER" id="PTHR43776:SF7">
    <property type="entry name" value="D,D-DIPEPTIDE TRANSPORT ATP-BINDING PROTEIN DDPF-RELATED"/>
    <property type="match status" value="1"/>
</dbReference>
<dbReference type="SUPFAM" id="SSF52540">
    <property type="entry name" value="P-loop containing nucleoside triphosphate hydrolases"/>
    <property type="match status" value="1"/>
</dbReference>
<name>A0A5J6V7E6_9MICO</name>
<dbReference type="CDD" id="cd03257">
    <property type="entry name" value="ABC_NikE_OppD_transporters"/>
    <property type="match status" value="1"/>
</dbReference>
<evidence type="ECO:0000256" key="3">
    <source>
        <dbReference type="ARBA" id="ARBA00022741"/>
    </source>
</evidence>
<dbReference type="NCBIfam" id="TIGR01727">
    <property type="entry name" value="oligo_HPY"/>
    <property type="match status" value="1"/>
</dbReference>
<dbReference type="InterPro" id="IPR017871">
    <property type="entry name" value="ABC_transporter-like_CS"/>
</dbReference>
<dbReference type="FunFam" id="3.40.50.300:FF:000016">
    <property type="entry name" value="Oligopeptide ABC transporter ATP-binding component"/>
    <property type="match status" value="1"/>
</dbReference>
<dbReference type="Proteomes" id="UP000326546">
    <property type="component" value="Chromosome"/>
</dbReference>
<dbReference type="SMART" id="SM00382">
    <property type="entry name" value="AAA"/>
    <property type="match status" value="1"/>
</dbReference>
<evidence type="ECO:0000259" key="5">
    <source>
        <dbReference type="PROSITE" id="PS50893"/>
    </source>
</evidence>
<dbReference type="GO" id="GO:0055085">
    <property type="term" value="P:transmembrane transport"/>
    <property type="evidence" value="ECO:0007669"/>
    <property type="project" value="UniProtKB-ARBA"/>
</dbReference>
<dbReference type="PANTHER" id="PTHR43776">
    <property type="entry name" value="TRANSPORT ATP-BINDING PROTEIN"/>
    <property type="match status" value="1"/>
</dbReference>